<dbReference type="InterPro" id="IPR005801">
    <property type="entry name" value="ADC_synthase"/>
</dbReference>
<dbReference type="SUPFAM" id="SSF56322">
    <property type="entry name" value="ADC synthase"/>
    <property type="match status" value="1"/>
</dbReference>
<evidence type="ECO:0000313" key="8">
    <source>
        <dbReference type="Proteomes" id="UP000682802"/>
    </source>
</evidence>
<dbReference type="Pfam" id="PF00425">
    <property type="entry name" value="Chorismate_bind"/>
    <property type="match status" value="1"/>
</dbReference>
<comment type="similarity">
    <text evidence="2">Belongs to the isochorismate synthase family.</text>
</comment>
<dbReference type="PANTHER" id="PTHR42839">
    <property type="entry name" value="ISOCHORISMATE SYNTHASE ENTC"/>
    <property type="match status" value="1"/>
</dbReference>
<dbReference type="InterPro" id="IPR004561">
    <property type="entry name" value="IsoChor_synthase"/>
</dbReference>
<dbReference type="Proteomes" id="UP000682802">
    <property type="component" value="Chromosome 1"/>
</dbReference>
<name>A0ABX8GTT2_9BACT</name>
<dbReference type="RefSeq" id="WP_144074220.1">
    <property type="nucleotide sequence ID" value="NZ_CP076128.1"/>
</dbReference>
<keyword evidence="4 7" id="KW-0413">Isomerase</keyword>
<dbReference type="GO" id="GO:0008909">
    <property type="term" value="F:isochorismate synthase activity"/>
    <property type="evidence" value="ECO:0007669"/>
    <property type="project" value="UniProtKB-EC"/>
</dbReference>
<evidence type="ECO:0000259" key="6">
    <source>
        <dbReference type="Pfam" id="PF00425"/>
    </source>
</evidence>
<dbReference type="InterPro" id="IPR015890">
    <property type="entry name" value="Chorismate_C"/>
</dbReference>
<proteinExistence type="inferred from homology"/>
<protein>
    <recommendedName>
        <fullName evidence="3">isochorismate synthase</fullName>
        <ecNumber evidence="3">5.4.4.2</ecNumber>
    </recommendedName>
    <alternativeName>
        <fullName evidence="5">Isochorismate mutase</fullName>
    </alternativeName>
</protein>
<evidence type="ECO:0000256" key="2">
    <source>
        <dbReference type="ARBA" id="ARBA00005297"/>
    </source>
</evidence>
<sequence>MEKKSQNIISTKVENSTLDFDTVLAVALNSGQPFAAWKMPNENTQSIVVSLQKEALRVTSDLENLPNGFLARPFQDQDNKAFLIPADIYYTSDLPEIQFSSDYDFDTKVKVEKALNDFKHNKPLKKWKDNMLKEHFPPTSKEHFTSIVDDSIEAMKDDAFLKVVLSRTKEVPLKDDFSPIHFFHRLCKAYPNAFISVCFIPKVGLWMGASPETLISVDENGVFRTVALAGTQASNGMLPKDASWKSKEIEEQALVSRYIINCFKKIRLREFDEKGPRTVAAAHLLHLRTDFKVDTKATNFPQLGTVMLDLLHPTSAVCGMPKEVATQFILDNEHYNRSLYSGYIGPIGLKNRNHLFVNLRCLQIFNDHALLYAGAGITEDSDAEKEWKETEIKMDTMLKHLHS</sequence>
<accession>A0ABX8GTT2</accession>
<keyword evidence="8" id="KW-1185">Reference proteome</keyword>
<comment type="catalytic activity">
    <reaction evidence="1">
        <text>chorismate = isochorismate</text>
        <dbReference type="Rhea" id="RHEA:18985"/>
        <dbReference type="ChEBI" id="CHEBI:29748"/>
        <dbReference type="ChEBI" id="CHEBI:29780"/>
        <dbReference type="EC" id="5.4.4.2"/>
    </reaction>
</comment>
<evidence type="ECO:0000256" key="4">
    <source>
        <dbReference type="ARBA" id="ARBA00023235"/>
    </source>
</evidence>
<evidence type="ECO:0000256" key="3">
    <source>
        <dbReference type="ARBA" id="ARBA00012824"/>
    </source>
</evidence>
<dbReference type="EC" id="5.4.4.2" evidence="3"/>
<evidence type="ECO:0000313" key="7">
    <source>
        <dbReference type="EMBL" id="QWG06813.1"/>
    </source>
</evidence>
<dbReference type="PANTHER" id="PTHR42839:SF2">
    <property type="entry name" value="ISOCHORISMATE SYNTHASE ENTC"/>
    <property type="match status" value="1"/>
</dbReference>
<dbReference type="EMBL" id="CP076128">
    <property type="protein sequence ID" value="QWG06813.1"/>
    <property type="molecule type" value="Genomic_DNA"/>
</dbReference>
<evidence type="ECO:0000256" key="1">
    <source>
        <dbReference type="ARBA" id="ARBA00000799"/>
    </source>
</evidence>
<dbReference type="NCBIfam" id="TIGR00543">
    <property type="entry name" value="isochor_syn"/>
    <property type="match status" value="1"/>
</dbReference>
<reference evidence="7 8" key="1">
    <citation type="submission" date="2021-05" db="EMBL/GenBank/DDBJ databases">
        <title>Comparative genomic studies on the polysaccharide-degrading batcterial strains of the Flammeovirga genus.</title>
        <authorList>
            <person name="Zewei F."/>
            <person name="Zheng Z."/>
            <person name="Yu L."/>
            <person name="Ruyue G."/>
            <person name="Yanhong M."/>
            <person name="Yuanyuan C."/>
            <person name="Jingyan G."/>
            <person name="Wenjun H."/>
        </authorList>
    </citation>
    <scope>NUCLEOTIDE SEQUENCE [LARGE SCALE GENOMIC DNA]</scope>
    <source>
        <strain evidence="7 8">YS10</strain>
    </source>
</reference>
<organism evidence="7 8">
    <name type="scientific">Flammeovirga kamogawensis</name>
    <dbReference type="NCBI Taxonomy" id="373891"/>
    <lineage>
        <taxon>Bacteria</taxon>
        <taxon>Pseudomonadati</taxon>
        <taxon>Bacteroidota</taxon>
        <taxon>Cytophagia</taxon>
        <taxon>Cytophagales</taxon>
        <taxon>Flammeovirgaceae</taxon>
        <taxon>Flammeovirga</taxon>
    </lineage>
</organism>
<dbReference type="Gene3D" id="3.60.120.10">
    <property type="entry name" value="Anthranilate synthase"/>
    <property type="match status" value="1"/>
</dbReference>
<evidence type="ECO:0000256" key="5">
    <source>
        <dbReference type="ARBA" id="ARBA00041564"/>
    </source>
</evidence>
<feature type="domain" description="Chorismate-utilising enzyme C-terminal" evidence="6">
    <location>
        <begin position="141"/>
        <end position="393"/>
    </location>
</feature>
<gene>
    <name evidence="7" type="ORF">KM029_16105</name>
</gene>